<keyword evidence="1" id="KW-0143">Chaperone</keyword>
<sequence>MAQREAEMPMTEEEAAVMGDGDEHESKEAILVRYFLQEWKLVKSLLDDIVSNGGVADSTSVHKIRSILDKYQQQGELLEPYLESIISPLMSIVRSKTITLGEDSDEILEVIKPICIIIYTLVTVCGYKAVIKFFPHQVSDLELAVSLLEKCHDTVSATSLRQESTGEMEAKCVILLWLSILVLVPFDISSVDTSIANESLGGLEPAPLVLRILKLSKDYLANAGPMRTIAALLLSRLLRRPDMPLVFASFVEWTHELLSSGTDDAVSHFRLLGAVEALAAIFKTGSRKSLVDAVPTVWTDVSSLVKSGTAARSPLLRKYIVKLTQRIGLTCLPHRSTTRLYVGRMSSLGENVRPDTSKRTYPGNQSVSTDSREQDDSATCPQDEDMDVPENVEEIIEILLSGLRDTDTVVRWSAAKGIGRITSCLTSALSEEVLSSILELFSPGEGDGSWHGGCLALAELARRGLLLPTSLPKIVPYIVKALHYDVRRGPHSVGSHVRDAAAYVCWAFGRAYNHTDMRKILEKLAPHLLTVACYDREVNCRRAAAAAFQENVGRQGNYPHGIDIVNTADYFSLSSRVNSYLHVAVCIAQYEGYIYPFTEELLHNKICHWDKGLRELSADALSALVTYDPKYFATNVVDKLIPLTLSPDLCTRHGATLAVGEVVLALHQCDHSLDTDAQKHVAGVVPAIEKARLYRGKGGEIMRSAVSRFLECISLSKLTLPEKTKRSLLDTLNENLRHPNSQIQNAAVKALKHFVATYLVATERSGNIMSKYLDQLNDKNVAVRRGSALAIGVLPYEFLADRWKDVLLKLCSSCAIEDNPDDRDAEARTNAVKGLTSVCETLTSAKKKGNFGEDHMALYFHIKSEVMTSLIKALDDYSVDNRGDVGSWVREAAMEGLEKCSYMLCVMDSTKKLDGVHVDVVEKYEMDHLFDANLATRVIGGIIKQAVEKMDKLRETAAKILQRILYNKKASVLYIPFREKLEDIIPNDPNINWGVPTITYPRFVQLLQFSCYSKVVVSGLVISIGGLQDSLRRASVTALLDYLQASETSDPNERRSREHVLSTDILWILQDCKRCDRVIIPTLKTIEILFSKKIFLNMEEHTSVFCVGVLDSLGVELKGSKDFSKLYGGIAILGYIALISEPINARAFAHLLTLLSHRYPKIRKAAAEQVYLVLLQNGHLVSEAKIEKALELISDTCWDADLEGTKHQRLELYEIAALEQTPMPEKVPNKGNGARPNANDENASYSSLVESTGF</sequence>
<feature type="compositionally biased region" description="Acidic residues" evidence="3">
    <location>
        <begin position="10"/>
        <end position="21"/>
    </location>
</feature>
<dbReference type="GO" id="GO:0048487">
    <property type="term" value="F:beta-tubulin binding"/>
    <property type="evidence" value="ECO:0007669"/>
    <property type="project" value="InterPro"/>
</dbReference>
<evidence type="ECO:0000256" key="2">
    <source>
        <dbReference type="PROSITE-ProRule" id="PRU00103"/>
    </source>
</evidence>
<keyword evidence="7" id="KW-1185">Reference proteome</keyword>
<protein>
    <recommendedName>
        <fullName evidence="8">Tubulin-specific chaperone D</fullName>
    </recommendedName>
</protein>
<dbReference type="GO" id="GO:0000226">
    <property type="term" value="P:microtubule cytoskeleton organization"/>
    <property type="evidence" value="ECO:0007669"/>
    <property type="project" value="TreeGrafter"/>
</dbReference>
<comment type="caution">
    <text evidence="6">The sequence shown here is derived from an EMBL/GenBank/DDBJ whole genome shotgun (WGS) entry which is preliminary data.</text>
</comment>
<dbReference type="AlphaFoldDB" id="A0AAV8S9M7"/>
<dbReference type="InterPro" id="IPR022577">
    <property type="entry name" value="TBCD_C"/>
</dbReference>
<dbReference type="FunFam" id="1.25.10.10:FF:000950">
    <property type="entry name" value="Tubulin-folding cofactor D"/>
    <property type="match status" value="1"/>
</dbReference>
<accession>A0AAV8S9M7</accession>
<dbReference type="EMBL" id="JAIWQS010000012">
    <property type="protein sequence ID" value="KAJ8748855.1"/>
    <property type="molecule type" value="Genomic_DNA"/>
</dbReference>
<dbReference type="InterPro" id="IPR033162">
    <property type="entry name" value="TBCD"/>
</dbReference>
<feature type="repeat" description="HEAT" evidence="2">
    <location>
        <begin position="395"/>
        <end position="432"/>
    </location>
</feature>
<feature type="domain" description="Tubulin-folding cofactor D ARM repeats" evidence="5">
    <location>
        <begin position="315"/>
        <end position="562"/>
    </location>
</feature>
<dbReference type="GO" id="GO:0007023">
    <property type="term" value="P:post-chaperonin tubulin folding pathway"/>
    <property type="evidence" value="ECO:0007669"/>
    <property type="project" value="InterPro"/>
</dbReference>
<evidence type="ECO:0000313" key="6">
    <source>
        <dbReference type="EMBL" id="KAJ8748855.1"/>
    </source>
</evidence>
<organism evidence="6 7">
    <name type="scientific">Erythroxylum novogranatense</name>
    <dbReference type="NCBI Taxonomy" id="1862640"/>
    <lineage>
        <taxon>Eukaryota</taxon>
        <taxon>Viridiplantae</taxon>
        <taxon>Streptophyta</taxon>
        <taxon>Embryophyta</taxon>
        <taxon>Tracheophyta</taxon>
        <taxon>Spermatophyta</taxon>
        <taxon>Magnoliopsida</taxon>
        <taxon>eudicotyledons</taxon>
        <taxon>Gunneridae</taxon>
        <taxon>Pentapetalae</taxon>
        <taxon>rosids</taxon>
        <taxon>fabids</taxon>
        <taxon>Malpighiales</taxon>
        <taxon>Erythroxylaceae</taxon>
        <taxon>Erythroxylum</taxon>
    </lineage>
</organism>
<dbReference type="InterPro" id="IPR016024">
    <property type="entry name" value="ARM-type_fold"/>
</dbReference>
<feature type="domain" description="Tubulin-folding cofactor D C-terminal" evidence="4">
    <location>
        <begin position="937"/>
        <end position="1125"/>
    </location>
</feature>
<dbReference type="PANTHER" id="PTHR12658:SF0">
    <property type="entry name" value="TUBULIN-SPECIFIC CHAPERONE D"/>
    <property type="match status" value="1"/>
</dbReference>
<dbReference type="FunFam" id="1.25.10.10:FF:000457">
    <property type="entry name" value="Tubulin-folding cofactor D"/>
    <property type="match status" value="1"/>
</dbReference>
<proteinExistence type="predicted"/>
<feature type="region of interest" description="Disordered" evidence="3">
    <location>
        <begin position="1223"/>
        <end position="1254"/>
    </location>
</feature>
<evidence type="ECO:0000256" key="1">
    <source>
        <dbReference type="ARBA" id="ARBA00023186"/>
    </source>
</evidence>
<dbReference type="Gene3D" id="1.25.10.10">
    <property type="entry name" value="Leucine-rich Repeat Variant"/>
    <property type="match status" value="2"/>
</dbReference>
<dbReference type="InterPro" id="IPR058033">
    <property type="entry name" value="ARM_TBCD_2nd"/>
</dbReference>
<reference evidence="6 7" key="1">
    <citation type="submission" date="2021-09" db="EMBL/GenBank/DDBJ databases">
        <title>Genomic insights and catalytic innovation underlie evolution of tropane alkaloids biosynthesis.</title>
        <authorList>
            <person name="Wang Y.-J."/>
            <person name="Tian T."/>
            <person name="Huang J.-P."/>
            <person name="Huang S.-X."/>
        </authorList>
    </citation>
    <scope>NUCLEOTIDE SEQUENCE [LARGE SCALE GENOMIC DNA]</scope>
    <source>
        <strain evidence="6">KIB-2018</strain>
        <tissue evidence="6">Leaf</tissue>
    </source>
</reference>
<dbReference type="PANTHER" id="PTHR12658">
    <property type="entry name" value="BETA-TUBULIN COFACTOR D"/>
    <property type="match status" value="1"/>
</dbReference>
<evidence type="ECO:0000259" key="4">
    <source>
        <dbReference type="Pfam" id="PF12612"/>
    </source>
</evidence>
<dbReference type="InterPro" id="IPR021133">
    <property type="entry name" value="HEAT_type_2"/>
</dbReference>
<dbReference type="PROSITE" id="PS50077">
    <property type="entry name" value="HEAT_REPEAT"/>
    <property type="match status" value="1"/>
</dbReference>
<dbReference type="Proteomes" id="UP001159364">
    <property type="component" value="Linkage Group LG12"/>
</dbReference>
<feature type="region of interest" description="Disordered" evidence="3">
    <location>
        <begin position="351"/>
        <end position="386"/>
    </location>
</feature>
<gene>
    <name evidence="6" type="ORF">K2173_013286</name>
</gene>
<dbReference type="GO" id="GO:0007021">
    <property type="term" value="P:tubulin complex assembly"/>
    <property type="evidence" value="ECO:0007669"/>
    <property type="project" value="InterPro"/>
</dbReference>
<evidence type="ECO:0000259" key="5">
    <source>
        <dbReference type="Pfam" id="PF25767"/>
    </source>
</evidence>
<feature type="compositionally biased region" description="Polar residues" evidence="3">
    <location>
        <begin position="1239"/>
        <end position="1254"/>
    </location>
</feature>
<evidence type="ECO:0000313" key="7">
    <source>
        <dbReference type="Proteomes" id="UP001159364"/>
    </source>
</evidence>
<dbReference type="SUPFAM" id="SSF48371">
    <property type="entry name" value="ARM repeat"/>
    <property type="match status" value="1"/>
</dbReference>
<name>A0AAV8S9M7_9ROSI</name>
<dbReference type="Pfam" id="PF25767">
    <property type="entry name" value="ARM_TBCD_2nd"/>
    <property type="match status" value="1"/>
</dbReference>
<evidence type="ECO:0008006" key="8">
    <source>
        <dbReference type="Google" id="ProtNLM"/>
    </source>
</evidence>
<dbReference type="Pfam" id="PF12612">
    <property type="entry name" value="TFCD_C"/>
    <property type="match status" value="1"/>
</dbReference>
<dbReference type="Pfam" id="PF23579">
    <property type="entry name" value="ARM_TBCD"/>
    <property type="match status" value="1"/>
</dbReference>
<dbReference type="GO" id="GO:0005096">
    <property type="term" value="F:GTPase activator activity"/>
    <property type="evidence" value="ECO:0007669"/>
    <property type="project" value="InterPro"/>
</dbReference>
<dbReference type="InterPro" id="IPR011989">
    <property type="entry name" value="ARM-like"/>
</dbReference>
<feature type="region of interest" description="Disordered" evidence="3">
    <location>
        <begin position="1"/>
        <end position="21"/>
    </location>
</feature>
<evidence type="ECO:0000256" key="3">
    <source>
        <dbReference type="SAM" id="MobiDB-lite"/>
    </source>
</evidence>